<gene>
    <name evidence="8" type="ORF">KIH39_17080</name>
</gene>
<keyword evidence="3 8" id="KW-0418">Kinase</keyword>
<dbReference type="InterPro" id="IPR011990">
    <property type="entry name" value="TPR-like_helical_dom_sf"/>
</dbReference>
<dbReference type="InterPro" id="IPR019734">
    <property type="entry name" value="TPR_rpt"/>
</dbReference>
<dbReference type="Pfam" id="PF00069">
    <property type="entry name" value="Pkinase"/>
    <property type="match status" value="1"/>
</dbReference>
<dbReference type="Gene3D" id="1.10.510.10">
    <property type="entry name" value="Transferase(Phosphotransferase) domain 1"/>
    <property type="match status" value="2"/>
</dbReference>
<dbReference type="SMART" id="SM00028">
    <property type="entry name" value="TPR"/>
    <property type="match status" value="4"/>
</dbReference>
<keyword evidence="9" id="KW-1185">Reference proteome</keyword>
<reference evidence="8" key="1">
    <citation type="submission" date="2021-05" db="EMBL/GenBank/DDBJ databases">
        <title>Complete genome sequence of the cellulolytic planctomycete Telmatocola sphagniphila SP2T and characterization of the first cellulase from planctomycetes.</title>
        <authorList>
            <person name="Rakitin A.L."/>
            <person name="Beletsky A.V."/>
            <person name="Naumoff D.G."/>
            <person name="Kulichevskaya I.S."/>
            <person name="Mardanov A.V."/>
            <person name="Ravin N.V."/>
            <person name="Dedysh S.N."/>
        </authorList>
    </citation>
    <scope>NUCLEOTIDE SEQUENCE</scope>
    <source>
        <strain evidence="8">SP2T</strain>
    </source>
</reference>
<evidence type="ECO:0000256" key="6">
    <source>
        <dbReference type="SAM" id="Phobius"/>
    </source>
</evidence>
<dbReference type="PROSITE" id="PS00107">
    <property type="entry name" value="PROTEIN_KINASE_ATP"/>
    <property type="match status" value="1"/>
</dbReference>
<dbReference type="InterPro" id="IPR011009">
    <property type="entry name" value="Kinase-like_dom_sf"/>
</dbReference>
<dbReference type="SUPFAM" id="SSF48452">
    <property type="entry name" value="TPR-like"/>
    <property type="match status" value="2"/>
</dbReference>
<evidence type="ECO:0000256" key="1">
    <source>
        <dbReference type="ARBA" id="ARBA00022679"/>
    </source>
</evidence>
<name>A0A8E6B4W5_9BACT</name>
<keyword evidence="6" id="KW-1133">Transmembrane helix</keyword>
<dbReference type="PANTHER" id="PTHR43289">
    <property type="entry name" value="MITOGEN-ACTIVATED PROTEIN KINASE KINASE KINASE 20-RELATED"/>
    <property type="match status" value="1"/>
</dbReference>
<evidence type="ECO:0000256" key="4">
    <source>
        <dbReference type="ARBA" id="ARBA00022840"/>
    </source>
</evidence>
<keyword evidence="4 5" id="KW-0067">ATP-binding</keyword>
<protein>
    <submittedName>
        <fullName evidence="8">Protein kinase</fullName>
    </submittedName>
</protein>
<evidence type="ECO:0000313" key="8">
    <source>
        <dbReference type="EMBL" id="QVL30558.1"/>
    </source>
</evidence>
<keyword evidence="6" id="KW-0812">Transmembrane</keyword>
<keyword evidence="6" id="KW-0472">Membrane</keyword>
<evidence type="ECO:0000256" key="2">
    <source>
        <dbReference type="ARBA" id="ARBA00022741"/>
    </source>
</evidence>
<dbReference type="RefSeq" id="WP_213494429.1">
    <property type="nucleotide sequence ID" value="NZ_CP074694.1"/>
</dbReference>
<dbReference type="SUPFAM" id="SSF56112">
    <property type="entry name" value="Protein kinase-like (PK-like)"/>
    <property type="match status" value="1"/>
</dbReference>
<dbReference type="KEGG" id="tsph:KIH39_17080"/>
<feature type="binding site" evidence="5">
    <location>
        <position position="126"/>
    </location>
    <ligand>
        <name>ATP</name>
        <dbReference type="ChEBI" id="CHEBI:30616"/>
    </ligand>
</feature>
<evidence type="ECO:0000313" key="9">
    <source>
        <dbReference type="Proteomes" id="UP000676194"/>
    </source>
</evidence>
<dbReference type="Gene3D" id="1.25.40.10">
    <property type="entry name" value="Tetratricopeptide repeat domain"/>
    <property type="match status" value="2"/>
</dbReference>
<feature type="domain" description="Protein kinase" evidence="7">
    <location>
        <begin position="96"/>
        <end position="426"/>
    </location>
</feature>
<accession>A0A8E6B4W5</accession>
<dbReference type="InterPro" id="IPR017441">
    <property type="entry name" value="Protein_kinase_ATP_BS"/>
</dbReference>
<evidence type="ECO:0000256" key="5">
    <source>
        <dbReference type="PROSITE-ProRule" id="PRU10141"/>
    </source>
</evidence>
<dbReference type="NCBIfam" id="NF047558">
    <property type="entry name" value="TPR_END_plus"/>
    <property type="match status" value="1"/>
</dbReference>
<dbReference type="InterPro" id="IPR008271">
    <property type="entry name" value="Ser/Thr_kinase_AS"/>
</dbReference>
<dbReference type="GO" id="GO:0005524">
    <property type="term" value="F:ATP binding"/>
    <property type="evidence" value="ECO:0007669"/>
    <property type="project" value="UniProtKB-UniRule"/>
</dbReference>
<proteinExistence type="predicted"/>
<organism evidence="8 9">
    <name type="scientific">Telmatocola sphagniphila</name>
    <dbReference type="NCBI Taxonomy" id="1123043"/>
    <lineage>
        <taxon>Bacteria</taxon>
        <taxon>Pseudomonadati</taxon>
        <taxon>Planctomycetota</taxon>
        <taxon>Planctomycetia</taxon>
        <taxon>Gemmatales</taxon>
        <taxon>Gemmataceae</taxon>
    </lineage>
</organism>
<dbReference type="PROSITE" id="PS00108">
    <property type="entry name" value="PROTEIN_KINASE_ST"/>
    <property type="match status" value="1"/>
</dbReference>
<dbReference type="SMART" id="SM00220">
    <property type="entry name" value="S_TKc"/>
    <property type="match status" value="1"/>
</dbReference>
<dbReference type="GO" id="GO:0004674">
    <property type="term" value="F:protein serine/threonine kinase activity"/>
    <property type="evidence" value="ECO:0007669"/>
    <property type="project" value="TreeGrafter"/>
</dbReference>
<dbReference type="CDD" id="cd14014">
    <property type="entry name" value="STKc_PknB_like"/>
    <property type="match status" value="1"/>
</dbReference>
<dbReference type="PROSITE" id="PS50011">
    <property type="entry name" value="PROTEIN_KINASE_DOM"/>
    <property type="match status" value="1"/>
</dbReference>
<keyword evidence="1" id="KW-0808">Transferase</keyword>
<dbReference type="InterPro" id="IPR000719">
    <property type="entry name" value="Prot_kinase_dom"/>
</dbReference>
<dbReference type="Pfam" id="PF13432">
    <property type="entry name" value="TPR_16"/>
    <property type="match status" value="2"/>
</dbReference>
<dbReference type="Proteomes" id="UP000676194">
    <property type="component" value="Chromosome"/>
</dbReference>
<keyword evidence="2 5" id="KW-0547">Nucleotide-binding</keyword>
<dbReference type="AlphaFoldDB" id="A0A8E6B4W5"/>
<sequence>MRSQLIDELAQSLPDPGTVRSQALQAISSEQTKVSKIVNLPLREESAEHTSDLDFHTLRQEIRTLVTRGVIDEKFLDHFEHLSTKLPKVGDIFLDFELIKELGRGSFGVVFLARQTSLAGRLVAIKISEDLFCESQTLAQLQHTNIMPVYSAGVSGTLQAVVMPYYGSTTLATIYREIRDRKILPQSADYLVSTLKSRRMDLSTLDRVSPKTVIDRKVSTRVELPELPQEEGPTSVPDSVIKLLERFSKLTYVEAVLWIGQGIAAGLAHAHERGIIHRDLKPANILLTDDGTPMILDFNLAQDVKDELRQIFQGGTLPYMSPEQLKSVAGQAIKLDGRSDLYSLGLILHQLLTGKCIYAQETISGSLTEAVPLMLESRLVNPVFAMTTNTGVTPAVRSIVLKCIQPDPQSRYQSASELVEDIERHLKNLPLRYAKDPSRLERLQKWTRRNPKLCSPLVLVALAASLLLCVIVAFAKNSYDNRQRELTDNIAIGQEKIRSFNDQNQLTRQYLTAPFAQPSWIQEGLKHGFEALKTLGADRDVNWLNQPAFSHLDETERGRLKANAEELSYFISLTELTHPALGKPLENTFKNDHQRLRELPLLAEKKSFLSAVELQMSGRYRESLKILEGLEREYPNVPEYRFLLGRALHMTGDYLRAHQEYSVCIALNPSFSAGYYNRAYISNKLGIPQALIDIEKAALLEPDNADIRLLQAQILGRHQHYLEALKAIDIVCNQPSPPIWSWFTRATLNELKGDKEAAARDLEKGFAGHAVEYQDFLSRGLARMQTDPQAALLDFQAAEKIDPQPVEALQNQAHVEARYLNHTENAIDILQRLLKRNPDFLEARDALAVYYARLGQAEKALKIVSQMKAGEPSANAQYQTACVYALLAKKDLRYVPEALKQLASSLQRGFGFDYLMIDKDLDPVRNHPDFKVLSDFVQKTEQLKIAQP</sequence>
<evidence type="ECO:0000256" key="3">
    <source>
        <dbReference type="ARBA" id="ARBA00022777"/>
    </source>
</evidence>
<feature type="transmembrane region" description="Helical" evidence="6">
    <location>
        <begin position="457"/>
        <end position="475"/>
    </location>
</feature>
<evidence type="ECO:0000259" key="7">
    <source>
        <dbReference type="PROSITE" id="PS50011"/>
    </source>
</evidence>
<dbReference type="EMBL" id="CP074694">
    <property type="protein sequence ID" value="QVL30558.1"/>
    <property type="molecule type" value="Genomic_DNA"/>
</dbReference>
<dbReference type="PANTHER" id="PTHR43289:SF6">
    <property type="entry name" value="SERINE_THREONINE-PROTEIN KINASE NEKL-3"/>
    <property type="match status" value="1"/>
</dbReference>